<proteinExistence type="inferred from homology"/>
<feature type="domain" description="Tetratricopeptide repeat protein 21A/21B second ARM" evidence="6">
    <location>
        <begin position="255"/>
        <end position="526"/>
    </location>
</feature>
<feature type="domain" description="Tetratricopeptide repeat protein 21A/21B fifth ARM repeats" evidence="9">
    <location>
        <begin position="940"/>
        <end position="1058"/>
    </location>
</feature>
<dbReference type="GO" id="GO:0061512">
    <property type="term" value="P:protein localization to cilium"/>
    <property type="evidence" value="ECO:0007669"/>
    <property type="project" value="TreeGrafter"/>
</dbReference>
<evidence type="ECO:0000259" key="9">
    <source>
        <dbReference type="Pfam" id="PF25064"/>
    </source>
</evidence>
<dbReference type="Pfam" id="PF25063">
    <property type="entry name" value="ARM_TT21_C"/>
    <property type="match status" value="1"/>
</dbReference>
<feature type="domain" description="Tetratricopeptide repeat protein 21A/21B N-terminal ARM repeat" evidence="7">
    <location>
        <begin position="3"/>
        <end position="217"/>
    </location>
</feature>
<dbReference type="PROSITE" id="PS50293">
    <property type="entry name" value="TPR_REGION"/>
    <property type="match status" value="1"/>
</dbReference>
<dbReference type="InterPro" id="IPR040364">
    <property type="entry name" value="TTC21A/TTC21B"/>
</dbReference>
<dbReference type="GO" id="GO:0030991">
    <property type="term" value="C:intraciliary transport particle A"/>
    <property type="evidence" value="ECO:0007669"/>
    <property type="project" value="TreeGrafter"/>
</dbReference>
<feature type="repeat" description="TPR" evidence="4">
    <location>
        <begin position="707"/>
        <end position="740"/>
    </location>
</feature>
<dbReference type="Pfam" id="PF00515">
    <property type="entry name" value="TPR_1"/>
    <property type="match status" value="1"/>
</dbReference>
<feature type="coiled-coil region" evidence="5">
    <location>
        <begin position="1072"/>
        <end position="1099"/>
    </location>
</feature>
<sequence length="1303" mass="148067">MSKRGEDPVFRFWRAWSHEAEGSPNEALREYKLAEGKREMAYAVDTAMLYTHRRCKLIDQEAVDTLDARLAVDEKNATEQALVQTALFYWHLGDHSKARTYVQKAAEYSDEYICATTLRGWIDLTCDRHMYVEKSVQFFDAVLSESPDGPADPTTQATNARNSVEAVMGTVAYLELKKNYLEALELLNRTIVQHPTFTPALIQKAKILIKSNDWEQAAEIAQRVLTKDSANMEALMLTILYLEVRECRPSVTDSNLNDLVKAIEAHEPRNAELCYRVARTVARLSGKNAAALQKTLALVEKAHKLDPTRSDFLTELGYQHGLLGDNETALKSFKEASQVDEGNVQALIGVIKCQLMMGKLDEAEQQLEFLNEIQASMGKSTELLFLGALLTWRQKGDREESVKALDQAVAQFVELTKDRVPSFEFYADFNPQFLLEIIKEYLQHCPTEPSDPTDPPSPYTEKALKPLELLVKNVPGSIEGQLLFAKAKYISGELETAQHTINNCIRLDPTFAEAHLVAAQIAYQQDNFAAASQSLQQALSLDFEVRDWPQYNLLKAHVYTSQGDFDEALVVLEHALGLAKASKGGAADKSGARQERINEQDHVSIYLELSQVHLRMKNVTAAQEIIQEAMSEFKRSKEEGRITIANAMVTAKRDVDQALGILRSVPPSSQYFLKAKAQMAHIYLHQRNNKRAFAKCYEELVEAYPSVSSYMFLGEAYMNIQEPEKAIAAFEKALAMDPNDADLASKIGQALVTTHDYNKAVVYYRNAVASDPNKTFLRHDLAHLYWRLGSYDKAEQTLKEAFNQRKQQVEDVAGTMDKVKSMLLLAKVHKSASDMKSAVDDLIQARVFQNTVLNKIRGEQADIIYQQRNVAAGICFELGEYHNEQRAHEKAMTFYNEALKQDETHDKSMLALAKLYLQKGELEGCEHQCNALLRVDPTNEEATMMLADIMFRKNKYEDAIYHFQQLLEKKPNNYEALTQFVQLLRRAGRLYDCPKFFKLAEKSHKRARIDPGLHYVKGLYHRYCNNPREALREFILGRNPKDGQWSEQCIISMIEVYLNPDNDNIWGDMDEKVDVTENVKTAEKLLKEVTDRNKKALLEAYCLIASKKKENMEKALTKFYEIMTNDRSAPAAATFPNGAEKVNVPCLVGMATALQMMKQTPKARNHLKRVAKAQYNQEEADEFERGWLLLADIYISGGKFDLAQDLLKKALQANKSCGRAWEFMGLIYEKEQSYRDAADCYENAWRLVNESDPGIGYKLAFNYLKAKRYVNAIDVCQKVLTQHTNYPKIRKDILDKARSLLRP</sequence>
<keyword evidence="3 4" id="KW-0802">TPR repeat</keyword>
<evidence type="ECO:0000256" key="1">
    <source>
        <dbReference type="ARBA" id="ARBA00010935"/>
    </source>
</evidence>
<feature type="domain" description="Tetratricopeptide repeat protein 21A/21B fourth ARM" evidence="10">
    <location>
        <begin position="743"/>
        <end position="899"/>
    </location>
</feature>
<feature type="repeat" description="TPR" evidence="4">
    <location>
        <begin position="872"/>
        <end position="905"/>
    </location>
</feature>
<evidence type="ECO:0000259" key="6">
    <source>
        <dbReference type="Pfam" id="PF25060"/>
    </source>
</evidence>
<feature type="domain" description="Tetratricopeptide repeat protein 21A/21B C-terminal ARM" evidence="8">
    <location>
        <begin position="1081"/>
        <end position="1298"/>
    </location>
</feature>
<dbReference type="FunFam" id="1.25.40.10:FF:000219">
    <property type="entry name" value="Tetratricopeptide repeat domain 21B"/>
    <property type="match status" value="1"/>
</dbReference>
<protein>
    <submittedName>
        <fullName evidence="11">Uncharacterized protein</fullName>
    </submittedName>
</protein>
<dbReference type="SMART" id="SM00028">
    <property type="entry name" value="TPR"/>
    <property type="match status" value="18"/>
</dbReference>
<dbReference type="GO" id="GO:0035721">
    <property type="term" value="P:intraciliary retrograde transport"/>
    <property type="evidence" value="ECO:0007669"/>
    <property type="project" value="TreeGrafter"/>
</dbReference>
<dbReference type="InterPro" id="IPR056834">
    <property type="entry name" value="ARM_TT21_C"/>
</dbReference>
<evidence type="ECO:0000313" key="11">
    <source>
        <dbReference type="EMBL" id="CAE0812224.1"/>
    </source>
</evidence>
<dbReference type="GO" id="GO:0005929">
    <property type="term" value="C:cilium"/>
    <property type="evidence" value="ECO:0007669"/>
    <property type="project" value="GOC"/>
</dbReference>
<dbReference type="Pfam" id="PF25058">
    <property type="entry name" value="ARM_TT21"/>
    <property type="match status" value="1"/>
</dbReference>
<evidence type="ECO:0000256" key="3">
    <source>
        <dbReference type="ARBA" id="ARBA00022803"/>
    </source>
</evidence>
<dbReference type="Pfam" id="PF25062">
    <property type="entry name" value="ARM_TT21_N"/>
    <property type="match status" value="1"/>
</dbReference>
<dbReference type="PANTHER" id="PTHR14699">
    <property type="entry name" value="STI2 PROTEIN-RELATED"/>
    <property type="match status" value="1"/>
</dbReference>
<evidence type="ECO:0000259" key="8">
    <source>
        <dbReference type="Pfam" id="PF25063"/>
    </source>
</evidence>
<dbReference type="InterPro" id="IPR056832">
    <property type="entry name" value="ARM_TT21_2nd"/>
</dbReference>
<accession>A0A7S4D1I5</accession>
<dbReference type="PROSITE" id="PS50005">
    <property type="entry name" value="TPR"/>
    <property type="match status" value="5"/>
</dbReference>
<feature type="repeat" description="TPR" evidence="4">
    <location>
        <begin position="741"/>
        <end position="774"/>
    </location>
</feature>
<dbReference type="Pfam" id="PF25064">
    <property type="entry name" value="ARM_TT21_5th"/>
    <property type="match status" value="1"/>
</dbReference>
<organism evidence="11">
    <name type="scientific">Eutreptiella gymnastica</name>
    <dbReference type="NCBI Taxonomy" id="73025"/>
    <lineage>
        <taxon>Eukaryota</taxon>
        <taxon>Discoba</taxon>
        <taxon>Euglenozoa</taxon>
        <taxon>Euglenida</taxon>
        <taxon>Spirocuta</taxon>
        <taxon>Euglenophyceae</taxon>
        <taxon>Eutreptiales</taxon>
        <taxon>Eutreptiaceae</taxon>
        <taxon>Eutreptiella</taxon>
    </lineage>
</organism>
<dbReference type="Pfam" id="PF25068">
    <property type="entry name" value="ARM_TT21_4th"/>
    <property type="match status" value="1"/>
</dbReference>
<evidence type="ECO:0000256" key="4">
    <source>
        <dbReference type="PROSITE-ProRule" id="PRU00339"/>
    </source>
</evidence>
<feature type="repeat" description="TPR" evidence="4">
    <location>
        <begin position="940"/>
        <end position="973"/>
    </location>
</feature>
<dbReference type="Pfam" id="PF25060">
    <property type="entry name" value="ARM_TT21_2nd"/>
    <property type="match status" value="1"/>
</dbReference>
<dbReference type="InterPro" id="IPR056835">
    <property type="entry name" value="ARM_TT21_5th"/>
</dbReference>
<dbReference type="InterPro" id="IPR019734">
    <property type="entry name" value="TPR_rpt"/>
</dbReference>
<keyword evidence="2" id="KW-0677">Repeat</keyword>
<dbReference type="InterPro" id="IPR056836">
    <property type="entry name" value="ARM_TT21_4th"/>
</dbReference>
<evidence type="ECO:0000259" key="7">
    <source>
        <dbReference type="Pfam" id="PF25062"/>
    </source>
</evidence>
<evidence type="ECO:0000256" key="5">
    <source>
        <dbReference type="SAM" id="Coils"/>
    </source>
</evidence>
<keyword evidence="5" id="KW-0175">Coiled coil</keyword>
<dbReference type="SUPFAM" id="SSF48452">
    <property type="entry name" value="TPR-like"/>
    <property type="match status" value="5"/>
</dbReference>
<name>A0A7S4D1I5_9EUGL</name>
<gene>
    <name evidence="11" type="ORF">EGYM00163_LOCUS23374</name>
</gene>
<dbReference type="FunFam" id="1.25.40.10:FF:000197">
    <property type="entry name" value="Tetratricopeptide repeat domain 21B"/>
    <property type="match status" value="1"/>
</dbReference>
<dbReference type="InterPro" id="IPR056833">
    <property type="entry name" value="ARM_TT21_N"/>
</dbReference>
<dbReference type="Gene3D" id="1.25.40.10">
    <property type="entry name" value="Tetratricopeptide repeat domain"/>
    <property type="match status" value="6"/>
</dbReference>
<evidence type="ECO:0000259" key="10">
    <source>
        <dbReference type="Pfam" id="PF25068"/>
    </source>
</evidence>
<dbReference type="EMBL" id="HBJA01066289">
    <property type="protein sequence ID" value="CAE0812224.1"/>
    <property type="molecule type" value="Transcribed_RNA"/>
</dbReference>
<dbReference type="PANTHER" id="PTHR14699:SF0">
    <property type="entry name" value="TETRATRICOPEPTIDE REPEAT PROTEIN 21 HOMOLOG"/>
    <property type="match status" value="1"/>
</dbReference>
<feature type="repeat" description="TPR" evidence="4">
    <location>
        <begin position="310"/>
        <end position="343"/>
    </location>
</feature>
<dbReference type="InterPro" id="IPR011990">
    <property type="entry name" value="TPR-like_helical_dom_sf"/>
</dbReference>
<comment type="similarity">
    <text evidence="1">Belongs to the TTC21 family.</text>
</comment>
<reference evidence="11" key="1">
    <citation type="submission" date="2021-01" db="EMBL/GenBank/DDBJ databases">
        <authorList>
            <person name="Corre E."/>
            <person name="Pelletier E."/>
            <person name="Niang G."/>
            <person name="Scheremetjew M."/>
            <person name="Finn R."/>
            <person name="Kale V."/>
            <person name="Holt S."/>
            <person name="Cochrane G."/>
            <person name="Meng A."/>
            <person name="Brown T."/>
            <person name="Cohen L."/>
        </authorList>
    </citation>
    <scope>NUCLEOTIDE SEQUENCE</scope>
    <source>
        <strain evidence="11">CCMP1594</strain>
    </source>
</reference>
<evidence type="ECO:0000256" key="2">
    <source>
        <dbReference type="ARBA" id="ARBA00022737"/>
    </source>
</evidence>